<dbReference type="KEGG" id="prh:LT40_07780"/>
<reference evidence="1 2" key="1">
    <citation type="journal article" date="2015" name="J. Biotechnol.">
        <title>Complete genome sequence of Pseudomonas rhizosphaerae IH5T (=DSM 16299T), a phosphate-solubilizing rhizobacterium for bacterial biofertilizer.</title>
        <authorList>
            <person name="Kwak Y."/>
            <person name="Jung B.K."/>
            <person name="Shin J.H."/>
        </authorList>
    </citation>
    <scope>NUCLEOTIDE SEQUENCE [LARGE SCALE GENOMIC DNA]</scope>
    <source>
        <strain evidence="1">DSM 16299</strain>
    </source>
</reference>
<dbReference type="Proteomes" id="UP000029499">
    <property type="component" value="Chromosome"/>
</dbReference>
<evidence type="ECO:0000313" key="1">
    <source>
        <dbReference type="EMBL" id="AIS17307.1"/>
    </source>
</evidence>
<proteinExistence type="predicted"/>
<dbReference type="EMBL" id="CP009533">
    <property type="protein sequence ID" value="AIS17307.1"/>
    <property type="molecule type" value="Genomic_DNA"/>
</dbReference>
<protein>
    <submittedName>
        <fullName evidence="1">Uncharacterized protein</fullName>
    </submittedName>
</protein>
<dbReference type="AlphaFoldDB" id="A0A089YSD9"/>
<evidence type="ECO:0000313" key="2">
    <source>
        <dbReference type="Proteomes" id="UP000029499"/>
    </source>
</evidence>
<accession>A0A089YSD9</accession>
<name>A0A089YSD9_9PSED</name>
<sequence length="78" mass="8907">MEHTLPTTHIQEMQQDVHDAARQLEMIYQMLRGHALFLRSRNIDHLIDDVLLVENQAGSLALTIEDLKGTALRMEKAA</sequence>
<keyword evidence="2" id="KW-1185">Reference proteome</keyword>
<organism evidence="1 2">
    <name type="scientific">Pseudomonas rhizosphaerae</name>
    <dbReference type="NCBI Taxonomy" id="216142"/>
    <lineage>
        <taxon>Bacteria</taxon>
        <taxon>Pseudomonadati</taxon>
        <taxon>Pseudomonadota</taxon>
        <taxon>Gammaproteobacteria</taxon>
        <taxon>Pseudomonadales</taxon>
        <taxon>Pseudomonadaceae</taxon>
        <taxon>Pseudomonas</taxon>
    </lineage>
</organism>
<dbReference type="HOGENOM" id="CLU_2619373_0_0_6"/>
<gene>
    <name evidence="1" type="ORF">LT40_07780</name>
</gene>